<dbReference type="EMBL" id="CP051775">
    <property type="protein sequence ID" value="QJE72035.1"/>
    <property type="molecule type" value="Genomic_DNA"/>
</dbReference>
<dbReference type="CDD" id="cd04301">
    <property type="entry name" value="NAT_SF"/>
    <property type="match status" value="1"/>
</dbReference>
<sequence>MHGTPPLSVREATSADAPAIAAIYAPAVLHGTASYEEEPPDAAEMARRMADVQAKGLPWLVATEGTRVLGYAYASPFRTRPAYRFTIENSVYVADGAQGRGVGRLLMQDLLGRCRTLGFRKVVAVIGDRRNEGSVRLHRSLGFAEAGVLPGIGVKFGQELDLLLMVKALP</sequence>
<evidence type="ECO:0000313" key="3">
    <source>
        <dbReference type="Proteomes" id="UP000501891"/>
    </source>
</evidence>
<name>A0A858R3Q7_9PROT</name>
<dbReference type="PANTHER" id="PTHR43072:SF8">
    <property type="entry name" value="ACYLTRANSFERASE FABY-RELATED"/>
    <property type="match status" value="1"/>
</dbReference>
<dbReference type="Pfam" id="PF00583">
    <property type="entry name" value="Acetyltransf_1"/>
    <property type="match status" value="1"/>
</dbReference>
<dbReference type="AlphaFoldDB" id="A0A858R3Q7"/>
<feature type="domain" description="N-acetyltransferase" evidence="1">
    <location>
        <begin position="7"/>
        <end position="170"/>
    </location>
</feature>
<proteinExistence type="predicted"/>
<accession>A0A858R3Q7</accession>
<protein>
    <submittedName>
        <fullName evidence="2">N-acetyltransferase</fullName>
    </submittedName>
</protein>
<dbReference type="PROSITE" id="PS51186">
    <property type="entry name" value="GNAT"/>
    <property type="match status" value="1"/>
</dbReference>
<organism evidence="2 3">
    <name type="scientific">Aerophototrophica crusticola</name>
    <dbReference type="NCBI Taxonomy" id="1709002"/>
    <lineage>
        <taxon>Bacteria</taxon>
        <taxon>Pseudomonadati</taxon>
        <taxon>Pseudomonadota</taxon>
        <taxon>Alphaproteobacteria</taxon>
        <taxon>Rhodospirillales</taxon>
        <taxon>Rhodospirillaceae</taxon>
        <taxon>Aerophototrophica</taxon>
    </lineage>
</organism>
<dbReference type="InterPro" id="IPR000182">
    <property type="entry name" value="GNAT_dom"/>
</dbReference>
<keyword evidence="3" id="KW-1185">Reference proteome</keyword>
<dbReference type="Proteomes" id="UP000501891">
    <property type="component" value="Chromosome"/>
</dbReference>
<reference evidence="2" key="1">
    <citation type="submission" date="2020-04" db="EMBL/GenBank/DDBJ databases">
        <title>A desert anoxygenic phototrophic bacterium fixes CO2 using RubisCO under aerobic conditions.</title>
        <authorList>
            <person name="Tang K."/>
        </authorList>
    </citation>
    <scope>NUCLEOTIDE SEQUENCE [LARGE SCALE GENOMIC DNA]</scope>
    <source>
        <strain evidence="2">MIMtkB3</strain>
    </source>
</reference>
<dbReference type="PANTHER" id="PTHR43072">
    <property type="entry name" value="N-ACETYLTRANSFERASE"/>
    <property type="match status" value="1"/>
</dbReference>
<gene>
    <name evidence="2" type="ORF">HHL28_01980</name>
</gene>
<evidence type="ECO:0000313" key="2">
    <source>
        <dbReference type="EMBL" id="QJE72035.1"/>
    </source>
</evidence>
<dbReference type="InterPro" id="IPR016181">
    <property type="entry name" value="Acyl_CoA_acyltransferase"/>
</dbReference>
<dbReference type="Gene3D" id="3.40.630.30">
    <property type="match status" value="1"/>
</dbReference>
<dbReference type="KEGG" id="acru:HHL28_01980"/>
<dbReference type="GO" id="GO:0016747">
    <property type="term" value="F:acyltransferase activity, transferring groups other than amino-acyl groups"/>
    <property type="evidence" value="ECO:0007669"/>
    <property type="project" value="InterPro"/>
</dbReference>
<dbReference type="SUPFAM" id="SSF55729">
    <property type="entry name" value="Acyl-CoA N-acyltransferases (Nat)"/>
    <property type="match status" value="1"/>
</dbReference>
<evidence type="ECO:0000259" key="1">
    <source>
        <dbReference type="PROSITE" id="PS51186"/>
    </source>
</evidence>